<keyword evidence="1" id="KW-0004">4Fe-4S</keyword>
<dbReference type="InterPro" id="IPR051460">
    <property type="entry name" value="HdrC_iron-sulfur_subunit"/>
</dbReference>
<proteinExistence type="predicted"/>
<dbReference type="GO" id="GO:0005886">
    <property type="term" value="C:plasma membrane"/>
    <property type="evidence" value="ECO:0007669"/>
    <property type="project" value="TreeGrafter"/>
</dbReference>
<dbReference type="PANTHER" id="PTHR43255:SF1">
    <property type="entry name" value="IRON-SULFUR-BINDING OXIDOREDUCTASE FADF-RELATED"/>
    <property type="match status" value="1"/>
</dbReference>
<gene>
    <name evidence="7" type="ORF">S01H1_64444</name>
</gene>
<evidence type="ECO:0000256" key="5">
    <source>
        <dbReference type="ARBA" id="ARBA00023014"/>
    </source>
</evidence>
<dbReference type="GO" id="GO:0016491">
    <property type="term" value="F:oxidoreductase activity"/>
    <property type="evidence" value="ECO:0007669"/>
    <property type="project" value="UniProtKB-KW"/>
</dbReference>
<evidence type="ECO:0000256" key="4">
    <source>
        <dbReference type="ARBA" id="ARBA00023004"/>
    </source>
</evidence>
<keyword evidence="4" id="KW-0408">Iron</keyword>
<comment type="caution">
    <text evidence="7">The sequence shown here is derived from an EMBL/GenBank/DDBJ whole genome shotgun (WGS) entry which is preliminary data.</text>
</comment>
<dbReference type="Pfam" id="PF02754">
    <property type="entry name" value="CCG"/>
    <property type="match status" value="1"/>
</dbReference>
<reference evidence="7" key="1">
    <citation type="journal article" date="2014" name="Front. Microbiol.">
        <title>High frequency of phylogenetically diverse reductive dehalogenase-homologous genes in deep subseafloor sedimentary metagenomes.</title>
        <authorList>
            <person name="Kawai M."/>
            <person name="Futagami T."/>
            <person name="Toyoda A."/>
            <person name="Takaki Y."/>
            <person name="Nishi S."/>
            <person name="Hori S."/>
            <person name="Arai W."/>
            <person name="Tsubouchi T."/>
            <person name="Morono Y."/>
            <person name="Uchiyama I."/>
            <person name="Ito T."/>
            <person name="Fujiyama A."/>
            <person name="Inagaki F."/>
            <person name="Takami H."/>
        </authorList>
    </citation>
    <scope>NUCLEOTIDE SEQUENCE</scope>
    <source>
        <strain evidence="7">Expedition CK06-06</strain>
    </source>
</reference>
<evidence type="ECO:0000313" key="7">
    <source>
        <dbReference type="EMBL" id="GAG41746.1"/>
    </source>
</evidence>
<dbReference type="GO" id="GO:0051539">
    <property type="term" value="F:4 iron, 4 sulfur cluster binding"/>
    <property type="evidence" value="ECO:0007669"/>
    <property type="project" value="UniProtKB-KW"/>
</dbReference>
<name>X0YZ48_9ZZZZ</name>
<dbReference type="AlphaFoldDB" id="X0YZ48"/>
<sequence length="98" mass="10407">DEPRAVLKAIPGLELVEMYPTMHAAWCCGAGGGVKISNPDLALEIGAAKIPFIKETGATVLASACPFCKTHFIDVIERVKEPIEVKDITELVAEAMGV</sequence>
<evidence type="ECO:0000256" key="3">
    <source>
        <dbReference type="ARBA" id="ARBA00023002"/>
    </source>
</evidence>
<feature type="non-terminal residue" evidence="7">
    <location>
        <position position="1"/>
    </location>
</feature>
<evidence type="ECO:0000259" key="6">
    <source>
        <dbReference type="Pfam" id="PF02754"/>
    </source>
</evidence>
<organism evidence="7">
    <name type="scientific">marine sediment metagenome</name>
    <dbReference type="NCBI Taxonomy" id="412755"/>
    <lineage>
        <taxon>unclassified sequences</taxon>
        <taxon>metagenomes</taxon>
        <taxon>ecological metagenomes</taxon>
    </lineage>
</organism>
<keyword evidence="2" id="KW-0479">Metal-binding</keyword>
<dbReference type="InterPro" id="IPR004017">
    <property type="entry name" value="Cys_rich_dom"/>
</dbReference>
<keyword evidence="5" id="KW-0411">Iron-sulfur</keyword>
<feature type="domain" description="Cysteine-rich" evidence="6">
    <location>
        <begin position="2"/>
        <end position="72"/>
    </location>
</feature>
<evidence type="ECO:0000256" key="1">
    <source>
        <dbReference type="ARBA" id="ARBA00022485"/>
    </source>
</evidence>
<evidence type="ECO:0000256" key="2">
    <source>
        <dbReference type="ARBA" id="ARBA00022723"/>
    </source>
</evidence>
<dbReference type="GO" id="GO:0046872">
    <property type="term" value="F:metal ion binding"/>
    <property type="evidence" value="ECO:0007669"/>
    <property type="project" value="UniProtKB-KW"/>
</dbReference>
<keyword evidence="3" id="KW-0560">Oxidoreductase</keyword>
<dbReference type="EMBL" id="BARS01042477">
    <property type="protein sequence ID" value="GAG41746.1"/>
    <property type="molecule type" value="Genomic_DNA"/>
</dbReference>
<protein>
    <recommendedName>
        <fullName evidence="6">Cysteine-rich domain-containing protein</fullName>
    </recommendedName>
</protein>
<accession>X0YZ48</accession>
<dbReference type="PANTHER" id="PTHR43255">
    <property type="entry name" value="IRON-SULFUR-BINDING OXIDOREDUCTASE FADF-RELATED-RELATED"/>
    <property type="match status" value="1"/>
</dbReference>